<dbReference type="GO" id="GO:0003677">
    <property type="term" value="F:DNA binding"/>
    <property type="evidence" value="ECO:0007669"/>
    <property type="project" value="UniProtKB-KW"/>
</dbReference>
<dbReference type="EMBL" id="FORR01000026">
    <property type="protein sequence ID" value="SFJ84435.1"/>
    <property type="molecule type" value="Genomic_DNA"/>
</dbReference>
<keyword evidence="2" id="KW-0175">Coiled coil</keyword>
<dbReference type="SUPFAM" id="SSF46955">
    <property type="entry name" value="Putative DNA-binding domain"/>
    <property type="match status" value="1"/>
</dbReference>
<feature type="domain" description="HTH merR-type" evidence="3">
    <location>
        <begin position="2"/>
        <end position="72"/>
    </location>
</feature>
<evidence type="ECO:0000313" key="4">
    <source>
        <dbReference type="EMBL" id="SFJ84435.1"/>
    </source>
</evidence>
<dbReference type="PANTHER" id="PTHR30204:SF58">
    <property type="entry name" value="HTH-TYPE TRANSCRIPTIONAL REGULATOR YFMP"/>
    <property type="match status" value="1"/>
</dbReference>
<dbReference type="InterPro" id="IPR000551">
    <property type="entry name" value="MerR-type_HTH_dom"/>
</dbReference>
<dbReference type="PANTHER" id="PTHR30204">
    <property type="entry name" value="REDOX-CYCLING DRUG-SENSING TRANSCRIPTIONAL ACTIVATOR SOXR"/>
    <property type="match status" value="1"/>
</dbReference>
<evidence type="ECO:0000256" key="1">
    <source>
        <dbReference type="ARBA" id="ARBA00023125"/>
    </source>
</evidence>
<proteinExistence type="predicted"/>
<name>A0A1I3UND0_9BACL</name>
<dbReference type="InterPro" id="IPR047057">
    <property type="entry name" value="MerR_fam"/>
</dbReference>
<protein>
    <submittedName>
        <fullName evidence="4">DNA-binding transcriptional regulator, MerR family</fullName>
    </submittedName>
</protein>
<dbReference type="Pfam" id="PF13411">
    <property type="entry name" value="MerR_1"/>
    <property type="match status" value="1"/>
</dbReference>
<dbReference type="Proteomes" id="UP000199545">
    <property type="component" value="Unassembled WGS sequence"/>
</dbReference>
<dbReference type="STRING" id="46223.SAMN05421852_12620"/>
<evidence type="ECO:0000313" key="5">
    <source>
        <dbReference type="Proteomes" id="UP000199545"/>
    </source>
</evidence>
<dbReference type="GO" id="GO:0003700">
    <property type="term" value="F:DNA-binding transcription factor activity"/>
    <property type="evidence" value="ECO:0007669"/>
    <property type="project" value="InterPro"/>
</dbReference>
<sequence>MMYQIDEVAKKTGLTKRALRYYEELGLVTPSGRTEGGYRLYTEQDIQQILHLKNLRDLLGISLAEIKELMILEKKYQELKENYFQKNSISERLELLKQLEETLNIQQKQLQEKVEKMTRMIQENNQKLKRIQTKRKELERGV</sequence>
<gene>
    <name evidence="4" type="ORF">SAMN05421852_12620</name>
</gene>
<keyword evidence="1 4" id="KW-0238">DNA-binding</keyword>
<dbReference type="InterPro" id="IPR009061">
    <property type="entry name" value="DNA-bd_dom_put_sf"/>
</dbReference>
<evidence type="ECO:0000256" key="2">
    <source>
        <dbReference type="SAM" id="Coils"/>
    </source>
</evidence>
<accession>A0A1I3UND0</accession>
<reference evidence="4 5" key="1">
    <citation type="submission" date="2016-10" db="EMBL/GenBank/DDBJ databases">
        <authorList>
            <person name="de Groot N.N."/>
        </authorList>
    </citation>
    <scope>NUCLEOTIDE SEQUENCE [LARGE SCALE GENOMIC DNA]</scope>
    <source>
        <strain evidence="4 5">DSM 44778</strain>
    </source>
</reference>
<evidence type="ECO:0000259" key="3">
    <source>
        <dbReference type="PROSITE" id="PS50937"/>
    </source>
</evidence>
<dbReference type="RefSeq" id="WP_093231567.1">
    <property type="nucleotide sequence ID" value="NZ_FORR01000026.1"/>
</dbReference>
<dbReference type="Gene3D" id="1.10.1660.10">
    <property type="match status" value="1"/>
</dbReference>
<dbReference type="PROSITE" id="PS50937">
    <property type="entry name" value="HTH_MERR_2"/>
    <property type="match status" value="1"/>
</dbReference>
<feature type="coiled-coil region" evidence="2">
    <location>
        <begin position="62"/>
        <end position="141"/>
    </location>
</feature>
<keyword evidence="5" id="KW-1185">Reference proteome</keyword>
<dbReference type="OrthoDB" id="9791488at2"/>
<organism evidence="4 5">
    <name type="scientific">Thermoflavimicrobium dichotomicum</name>
    <dbReference type="NCBI Taxonomy" id="46223"/>
    <lineage>
        <taxon>Bacteria</taxon>
        <taxon>Bacillati</taxon>
        <taxon>Bacillota</taxon>
        <taxon>Bacilli</taxon>
        <taxon>Bacillales</taxon>
        <taxon>Thermoactinomycetaceae</taxon>
        <taxon>Thermoflavimicrobium</taxon>
    </lineage>
</organism>
<dbReference type="AlphaFoldDB" id="A0A1I3UND0"/>
<dbReference type="SMART" id="SM00422">
    <property type="entry name" value="HTH_MERR"/>
    <property type="match status" value="1"/>
</dbReference>